<accession>A0AA35PPL4</accession>
<name>A0AA35PPL4_9SAUR</name>
<dbReference type="AlphaFoldDB" id="A0AA35PPL4"/>
<evidence type="ECO:0000313" key="1">
    <source>
        <dbReference type="EMBL" id="CAI5795789.1"/>
    </source>
</evidence>
<sequence>MKVIMRSRAAGSSEVGPPEFSRACSQGSVCRTAALTPTDLKEAVDAIIVHVILKNGKRRYHVCRLCQNNLTFEGKGFERRESKTDQTSICICFFNVLGFLT</sequence>
<dbReference type="Proteomes" id="UP001178461">
    <property type="component" value="Chromosome 15"/>
</dbReference>
<proteinExistence type="predicted"/>
<reference evidence="1" key="1">
    <citation type="submission" date="2022-12" db="EMBL/GenBank/DDBJ databases">
        <authorList>
            <person name="Alioto T."/>
            <person name="Alioto T."/>
            <person name="Gomez Garrido J."/>
        </authorList>
    </citation>
    <scope>NUCLEOTIDE SEQUENCE</scope>
</reference>
<dbReference type="EMBL" id="OX395141">
    <property type="protein sequence ID" value="CAI5795789.1"/>
    <property type="molecule type" value="Genomic_DNA"/>
</dbReference>
<organism evidence="1 2">
    <name type="scientific">Podarcis lilfordi</name>
    <name type="common">Lilford's wall lizard</name>
    <dbReference type="NCBI Taxonomy" id="74358"/>
    <lineage>
        <taxon>Eukaryota</taxon>
        <taxon>Metazoa</taxon>
        <taxon>Chordata</taxon>
        <taxon>Craniata</taxon>
        <taxon>Vertebrata</taxon>
        <taxon>Euteleostomi</taxon>
        <taxon>Lepidosauria</taxon>
        <taxon>Squamata</taxon>
        <taxon>Bifurcata</taxon>
        <taxon>Unidentata</taxon>
        <taxon>Episquamata</taxon>
        <taxon>Laterata</taxon>
        <taxon>Lacertibaenia</taxon>
        <taxon>Lacertidae</taxon>
        <taxon>Podarcis</taxon>
    </lineage>
</organism>
<keyword evidence="2" id="KW-1185">Reference proteome</keyword>
<protein>
    <submittedName>
        <fullName evidence="1">Uncharacterized protein</fullName>
    </submittedName>
</protein>
<evidence type="ECO:0000313" key="2">
    <source>
        <dbReference type="Proteomes" id="UP001178461"/>
    </source>
</evidence>
<gene>
    <name evidence="1" type="ORF">PODLI_1B023252</name>
</gene>